<dbReference type="OrthoDB" id="5242879at2"/>
<name>A0A4R7VUW8_9PSEU</name>
<dbReference type="GO" id="GO:0016787">
    <property type="term" value="F:hydrolase activity"/>
    <property type="evidence" value="ECO:0007669"/>
    <property type="project" value="UniProtKB-KW"/>
</dbReference>
<keyword evidence="1" id="KW-0378">Hydrolase</keyword>
<keyword evidence="3" id="KW-1133">Transmembrane helix</keyword>
<sequence length="326" mass="34597">MTATEARPRETVAPPVPPSPPSAPAPVTPFGARLVTRALTLVSVGVLGFVGYLLLLTPIEQDANQDVLYSQLRGPIAEGVPPYAGAEVSADGTIERQVPPIYDDGEDAVIPAGAPVAMLAIPRLGLNEVVVEGTSSGDLMAGPGHRRDTVLPGQMGVSLVYGRSMTFGGPFQDIVELRPGDVVTVVTFQGSFTYRVEGVRRDGDPLPDIEPVTKGGSRLTMVTAEGSNPLQPEHTVFVDALLRGDAQPAATHPAIVPPEEKSLASDRPALLNLVLWLQALVLVVVAIAWARVRWGRWETHLVGLPVALAVLWYVYESVGRLLPNLA</sequence>
<dbReference type="SUPFAM" id="SSF63817">
    <property type="entry name" value="Sortase"/>
    <property type="match status" value="1"/>
</dbReference>
<feature type="transmembrane region" description="Helical" evidence="3">
    <location>
        <begin position="269"/>
        <end position="291"/>
    </location>
</feature>
<dbReference type="EMBL" id="SOCP01000004">
    <property type="protein sequence ID" value="TDV53654.1"/>
    <property type="molecule type" value="Genomic_DNA"/>
</dbReference>
<protein>
    <submittedName>
        <fullName evidence="4">Sortase A</fullName>
    </submittedName>
</protein>
<dbReference type="Gene3D" id="2.40.260.10">
    <property type="entry name" value="Sortase"/>
    <property type="match status" value="1"/>
</dbReference>
<keyword evidence="5" id="KW-1185">Reference proteome</keyword>
<evidence type="ECO:0000313" key="5">
    <source>
        <dbReference type="Proteomes" id="UP000294927"/>
    </source>
</evidence>
<feature type="region of interest" description="Disordered" evidence="2">
    <location>
        <begin position="1"/>
        <end position="24"/>
    </location>
</feature>
<proteinExistence type="predicted"/>
<dbReference type="AlphaFoldDB" id="A0A4R7VUW8"/>
<dbReference type="InterPro" id="IPR005754">
    <property type="entry name" value="Sortase"/>
</dbReference>
<feature type="transmembrane region" description="Helical" evidence="3">
    <location>
        <begin position="297"/>
        <end position="315"/>
    </location>
</feature>
<evidence type="ECO:0000256" key="1">
    <source>
        <dbReference type="ARBA" id="ARBA00022801"/>
    </source>
</evidence>
<evidence type="ECO:0000256" key="3">
    <source>
        <dbReference type="SAM" id="Phobius"/>
    </source>
</evidence>
<dbReference type="RefSeq" id="WP_133902695.1">
    <property type="nucleotide sequence ID" value="NZ_SOCP01000004.1"/>
</dbReference>
<organism evidence="4 5">
    <name type="scientific">Actinophytocola oryzae</name>
    <dbReference type="NCBI Taxonomy" id="502181"/>
    <lineage>
        <taxon>Bacteria</taxon>
        <taxon>Bacillati</taxon>
        <taxon>Actinomycetota</taxon>
        <taxon>Actinomycetes</taxon>
        <taxon>Pseudonocardiales</taxon>
        <taxon>Pseudonocardiaceae</taxon>
    </lineage>
</organism>
<comment type="caution">
    <text evidence="4">The sequence shown here is derived from an EMBL/GenBank/DDBJ whole genome shotgun (WGS) entry which is preliminary data.</text>
</comment>
<gene>
    <name evidence="4" type="ORF">CLV71_104122</name>
</gene>
<feature type="compositionally biased region" description="Basic and acidic residues" evidence="2">
    <location>
        <begin position="1"/>
        <end position="10"/>
    </location>
</feature>
<dbReference type="Proteomes" id="UP000294927">
    <property type="component" value="Unassembled WGS sequence"/>
</dbReference>
<keyword evidence="3" id="KW-0812">Transmembrane</keyword>
<evidence type="ECO:0000256" key="2">
    <source>
        <dbReference type="SAM" id="MobiDB-lite"/>
    </source>
</evidence>
<keyword evidence="3" id="KW-0472">Membrane</keyword>
<feature type="compositionally biased region" description="Pro residues" evidence="2">
    <location>
        <begin position="14"/>
        <end position="24"/>
    </location>
</feature>
<dbReference type="CDD" id="cd05830">
    <property type="entry name" value="Sortase_E"/>
    <property type="match status" value="1"/>
</dbReference>
<dbReference type="InterPro" id="IPR023365">
    <property type="entry name" value="Sortase_dom-sf"/>
</dbReference>
<evidence type="ECO:0000313" key="4">
    <source>
        <dbReference type="EMBL" id="TDV53654.1"/>
    </source>
</evidence>
<accession>A0A4R7VUW8</accession>
<feature type="transmembrane region" description="Helical" evidence="3">
    <location>
        <begin position="34"/>
        <end position="55"/>
    </location>
</feature>
<reference evidence="4 5" key="1">
    <citation type="submission" date="2019-03" db="EMBL/GenBank/DDBJ databases">
        <title>Genomic Encyclopedia of Archaeal and Bacterial Type Strains, Phase II (KMG-II): from individual species to whole genera.</title>
        <authorList>
            <person name="Goeker M."/>
        </authorList>
    </citation>
    <scope>NUCLEOTIDE SEQUENCE [LARGE SCALE GENOMIC DNA]</scope>
    <source>
        <strain evidence="4 5">DSM 45499</strain>
    </source>
</reference>
<dbReference type="Pfam" id="PF04203">
    <property type="entry name" value="Sortase"/>
    <property type="match status" value="1"/>
</dbReference>
<dbReference type="InterPro" id="IPR042003">
    <property type="entry name" value="Sortase_E"/>
</dbReference>